<feature type="compositionally biased region" description="Polar residues" evidence="4">
    <location>
        <begin position="603"/>
        <end position="613"/>
    </location>
</feature>
<keyword evidence="2" id="KW-0539">Nucleus</keyword>
<dbReference type="GO" id="GO:0003729">
    <property type="term" value="F:mRNA binding"/>
    <property type="evidence" value="ECO:0007669"/>
    <property type="project" value="TreeGrafter"/>
</dbReference>
<dbReference type="GO" id="GO:0005634">
    <property type="term" value="C:nucleus"/>
    <property type="evidence" value="ECO:0007669"/>
    <property type="project" value="UniProtKB-SubCell"/>
</dbReference>
<feature type="compositionally biased region" description="Polar residues" evidence="4">
    <location>
        <begin position="515"/>
        <end position="528"/>
    </location>
</feature>
<protein>
    <recommendedName>
        <fullName evidence="7">Methyltransferase-like protein 1</fullName>
    </recommendedName>
</protein>
<organism evidence="5 6">
    <name type="scientific">Protea cynaroides</name>
    <dbReference type="NCBI Taxonomy" id="273540"/>
    <lineage>
        <taxon>Eukaryota</taxon>
        <taxon>Viridiplantae</taxon>
        <taxon>Streptophyta</taxon>
        <taxon>Embryophyta</taxon>
        <taxon>Tracheophyta</taxon>
        <taxon>Spermatophyta</taxon>
        <taxon>Magnoliopsida</taxon>
        <taxon>Proteales</taxon>
        <taxon>Proteaceae</taxon>
        <taxon>Protea</taxon>
    </lineage>
</organism>
<evidence type="ECO:0000256" key="1">
    <source>
        <dbReference type="ARBA" id="ARBA00004123"/>
    </source>
</evidence>
<dbReference type="Proteomes" id="UP001141806">
    <property type="component" value="Unassembled WGS sequence"/>
</dbReference>
<feature type="compositionally biased region" description="Basic and acidic residues" evidence="4">
    <location>
        <begin position="416"/>
        <end position="458"/>
    </location>
</feature>
<feature type="compositionally biased region" description="Basic residues" evidence="4">
    <location>
        <begin position="38"/>
        <end position="48"/>
    </location>
</feature>
<dbReference type="OrthoDB" id="14833at2759"/>
<feature type="compositionally biased region" description="Basic and acidic residues" evidence="4">
    <location>
        <begin position="465"/>
        <end position="514"/>
    </location>
</feature>
<evidence type="ECO:0000313" key="5">
    <source>
        <dbReference type="EMBL" id="KAJ4953463.1"/>
    </source>
</evidence>
<dbReference type="InterPro" id="IPR029063">
    <property type="entry name" value="SAM-dependent_MTases_sf"/>
</dbReference>
<evidence type="ECO:0000256" key="3">
    <source>
        <dbReference type="PROSITE-ProRule" id="PRU00489"/>
    </source>
</evidence>
<dbReference type="GO" id="GO:0008168">
    <property type="term" value="F:methyltransferase activity"/>
    <property type="evidence" value="ECO:0007669"/>
    <property type="project" value="InterPro"/>
</dbReference>
<feature type="compositionally biased region" description="Basic and acidic residues" evidence="4">
    <location>
        <begin position="11"/>
        <end position="28"/>
    </location>
</feature>
<evidence type="ECO:0008006" key="7">
    <source>
        <dbReference type="Google" id="ProtNLM"/>
    </source>
</evidence>
<feature type="compositionally biased region" description="Basic and acidic residues" evidence="4">
    <location>
        <begin position="90"/>
        <end position="132"/>
    </location>
</feature>
<dbReference type="PROSITE" id="PS51592">
    <property type="entry name" value="SAM_MTA70L_2"/>
    <property type="match status" value="1"/>
</dbReference>
<dbReference type="PANTHER" id="PTHR13107:SF0">
    <property type="entry name" value="N6-ADENOSINE-METHYLTRANSFERASE NON-CATALYTIC SUBUNIT"/>
    <property type="match status" value="1"/>
</dbReference>
<dbReference type="InterPro" id="IPR002052">
    <property type="entry name" value="DNA_methylase_N6_adenine_CS"/>
</dbReference>
<accession>A0A9Q0JX36</accession>
<dbReference type="GO" id="GO:0036396">
    <property type="term" value="C:RNA N6-methyladenosine methyltransferase complex"/>
    <property type="evidence" value="ECO:0007669"/>
    <property type="project" value="TreeGrafter"/>
</dbReference>
<reference evidence="5" key="1">
    <citation type="journal article" date="2023" name="Plant J.">
        <title>The genome of the king protea, Protea cynaroides.</title>
        <authorList>
            <person name="Chang J."/>
            <person name="Duong T.A."/>
            <person name="Schoeman C."/>
            <person name="Ma X."/>
            <person name="Roodt D."/>
            <person name="Barker N."/>
            <person name="Li Z."/>
            <person name="Van de Peer Y."/>
            <person name="Mizrachi E."/>
        </authorList>
    </citation>
    <scope>NUCLEOTIDE SEQUENCE</scope>
    <source>
        <tissue evidence="5">Young leaves</tissue>
    </source>
</reference>
<feature type="compositionally biased region" description="Basic and acidic residues" evidence="4">
    <location>
        <begin position="167"/>
        <end position="328"/>
    </location>
</feature>
<feature type="compositionally biased region" description="Low complexity" evidence="4">
    <location>
        <begin position="1140"/>
        <end position="1151"/>
    </location>
</feature>
<feature type="compositionally biased region" description="Basic and acidic residues" evidence="4">
    <location>
        <begin position="65"/>
        <end position="74"/>
    </location>
</feature>
<evidence type="ECO:0000256" key="2">
    <source>
        <dbReference type="ARBA" id="ARBA00023242"/>
    </source>
</evidence>
<evidence type="ECO:0000313" key="6">
    <source>
        <dbReference type="Proteomes" id="UP001141806"/>
    </source>
</evidence>
<feature type="compositionally biased region" description="Polar residues" evidence="4">
    <location>
        <begin position="1"/>
        <end position="10"/>
    </location>
</feature>
<feature type="compositionally biased region" description="Basic and acidic residues" evidence="4">
    <location>
        <begin position="344"/>
        <end position="391"/>
    </location>
</feature>
<gene>
    <name evidence="5" type="ORF">NE237_030295</name>
</gene>
<feature type="region of interest" description="Disordered" evidence="4">
    <location>
        <begin position="1127"/>
        <end position="1203"/>
    </location>
</feature>
<dbReference type="PROSITE" id="PS51143">
    <property type="entry name" value="MT_A70"/>
    <property type="match status" value="1"/>
</dbReference>
<comment type="subcellular location">
    <subcellularLocation>
        <location evidence="1">Nucleus</location>
    </subcellularLocation>
</comment>
<dbReference type="GO" id="GO:0032259">
    <property type="term" value="P:methylation"/>
    <property type="evidence" value="ECO:0007669"/>
    <property type="project" value="InterPro"/>
</dbReference>
<dbReference type="SUPFAM" id="SSF53335">
    <property type="entry name" value="S-adenosyl-L-methionine-dependent methyltransferases"/>
    <property type="match status" value="1"/>
</dbReference>
<proteinExistence type="inferred from homology"/>
<dbReference type="PROSITE" id="PS00092">
    <property type="entry name" value="N6_MTASE"/>
    <property type="match status" value="1"/>
</dbReference>
<dbReference type="Pfam" id="PF05063">
    <property type="entry name" value="MT-A70"/>
    <property type="match status" value="1"/>
</dbReference>
<keyword evidence="6" id="KW-1185">Reference proteome</keyword>
<dbReference type="EMBL" id="JAMYWD010000012">
    <property type="protein sequence ID" value="KAJ4953463.1"/>
    <property type="molecule type" value="Genomic_DNA"/>
</dbReference>
<dbReference type="AlphaFoldDB" id="A0A9Q0JX36"/>
<dbReference type="InterPro" id="IPR007757">
    <property type="entry name" value="MT-A70-like"/>
</dbReference>
<feature type="region of interest" description="Disordered" evidence="4">
    <location>
        <begin position="1"/>
        <end position="619"/>
    </location>
</feature>
<feature type="region of interest" description="Disordered" evidence="4">
    <location>
        <begin position="800"/>
        <end position="834"/>
    </location>
</feature>
<sequence>MDMSEPSRSYTKWDIEDNSDMKVDRAGDEENWEGSDKRKLRSSKSRKHSNAEELDEWDSGGNRKSLGDRNESRKRSGGSSREGSGDEYDYDTRKEQRSKQMKKIQEDRTEKKSSSGYPDRESESSRKGRDASESNSHLLADESDRSSSRKTSSKPSVHEGSQSKSKSKVESPHDGKLEKMQDRDSRYSDRKENSREKSRGSREQERNPRRRWDEPDSTRKTDESSYIDKSDSKSGKNSDHKHGSIKDKAIDARDQSSERKSKVLDSNIDKGIKASSREEKRVDGERSKSRGRTETQDEDTRPSSTTREERSSNVRDDKQRRGGEKLDGLTEDVESSAHRSSSRGHSEKIEKHRQQRDPAQSKREIAEIRERSVNTDEDGYARAKDRSGREVRHSRRSRSFDRSGRSCLESDASGSDNERSVSLKGKEREKDGYRDDRIRGRDGSWSDRNRDWENSKDNWKKRHYSGNDKETRDGDGDFNHEKDWELQRRERERAEYEMHHVRPGFRKDRSRTEGAKSSPSFGTPNENSDMIEIRTKSIDYGREEPGSTFIGRRTDSGQHPDFTSATSDEDWGYLPDDRGRIADIYAPGDDPQERYPDDGSPMFDQSFTRNNIDMQGGKGRVQKSAMGFNRNGCVQNSSSGSQHPFGNNQGPGSFNRVVLQGAKGNRIGRGGRGRLSGRDGQRVGMPLPMMGSPFGPLGLPPAPLQQLGPSMSPGPGAPIAPGVFIPPFPGPIVWPGPRGVDMNMLAVTAGLSPVPSGVSGPRFAPNMGTGPNPGLYFNQPGHARGAPPGLSGPGFNAVGPMGRGVPHDKAPGSWVPPRSSGPPGKAPSRGEQNDYSQNFVDTGMRPQNFIRELELTSVVEDYPKLRELIQKKDEIVAKSASPPMYYKCDLREFVLSHEFFGTKFDVILVDPPWEEYVHRAPGVADHVEYWTFEEILNLKIEAIADTPSFIFLWVGDGVGLEQGRQCLKKWGFRRCEDICWVKTNKTNATPGLRHDSHTLFQHSKEHCLMGIKGTVRRSTDGHIIHANIDTDIIIAEEPPYGSTTKPEDLYRIVEHFALGRRRIELFGEDHNIRSGWLTVGKELSSSNFNSEAYVRNFADKDGKVWLGGGGRNPPPDTPHLVVTTPDIESLRPKSPPQKNQQQQSTSLSQTTANPTNKKAAGNSPQNPAPFGLNQEASSSNPQTPPPWASPMGSSKGPDAGNVAADDKYFDNYGYNALFGHTSGDHLEFESHRALNMQ</sequence>
<feature type="compositionally biased region" description="Basic and acidic residues" evidence="4">
    <location>
        <begin position="531"/>
        <end position="545"/>
    </location>
</feature>
<name>A0A9Q0JX36_9MAGN</name>
<comment type="caution">
    <text evidence="5">The sequence shown here is derived from an EMBL/GenBank/DDBJ whole genome shotgun (WGS) entry which is preliminary data.</text>
</comment>
<comment type="similarity">
    <text evidence="3">Belongs to the MT-A70-like family.</text>
</comment>
<evidence type="ECO:0000256" key="4">
    <source>
        <dbReference type="SAM" id="MobiDB-lite"/>
    </source>
</evidence>
<dbReference type="InterPro" id="IPR045123">
    <property type="entry name" value="METTL14-like"/>
</dbReference>
<dbReference type="PANTHER" id="PTHR13107">
    <property type="entry name" value="N6-ADENOSINE-METHYLTRANSFERASE NON-CATALYTIC SUBUNIT"/>
    <property type="match status" value="1"/>
</dbReference>